<keyword evidence="4" id="KW-1185">Reference proteome</keyword>
<feature type="signal peptide" evidence="1">
    <location>
        <begin position="1"/>
        <end position="21"/>
    </location>
</feature>
<evidence type="ECO:0000313" key="3">
    <source>
        <dbReference type="EMBL" id="SDI33857.1"/>
    </source>
</evidence>
<dbReference type="InterPro" id="IPR023614">
    <property type="entry name" value="Porin_dom_sf"/>
</dbReference>
<name>A0A1G8JS42_9GAMM</name>
<evidence type="ECO:0000313" key="4">
    <source>
        <dbReference type="Proteomes" id="UP000199527"/>
    </source>
</evidence>
<reference evidence="4" key="1">
    <citation type="submission" date="2016-10" db="EMBL/GenBank/DDBJ databases">
        <authorList>
            <person name="Varghese N."/>
            <person name="Submissions S."/>
        </authorList>
    </citation>
    <scope>NUCLEOTIDE SEQUENCE [LARGE SCALE GENOMIC DNA]</scope>
    <source>
        <strain evidence="4">DSM 23317</strain>
    </source>
</reference>
<keyword evidence="1" id="KW-0732">Signal</keyword>
<dbReference type="InterPro" id="IPR025388">
    <property type="entry name" value="Alginate_export_dom"/>
</dbReference>
<gene>
    <name evidence="3" type="ORF">SAMN04488540_101136</name>
</gene>
<dbReference type="AlphaFoldDB" id="A0A1G8JS42"/>
<dbReference type="EMBL" id="FNEM01000001">
    <property type="protein sequence ID" value="SDI33857.1"/>
    <property type="molecule type" value="Genomic_DNA"/>
</dbReference>
<feature type="chain" id="PRO_5011661057" evidence="1">
    <location>
        <begin position="22"/>
        <end position="400"/>
    </location>
</feature>
<evidence type="ECO:0000259" key="2">
    <source>
        <dbReference type="Pfam" id="PF13372"/>
    </source>
</evidence>
<organism evidence="3 4">
    <name type="scientific">Ferrimonas sediminum</name>
    <dbReference type="NCBI Taxonomy" id="718193"/>
    <lineage>
        <taxon>Bacteria</taxon>
        <taxon>Pseudomonadati</taxon>
        <taxon>Pseudomonadota</taxon>
        <taxon>Gammaproteobacteria</taxon>
        <taxon>Alteromonadales</taxon>
        <taxon>Ferrimonadaceae</taxon>
        <taxon>Ferrimonas</taxon>
    </lineage>
</organism>
<dbReference type="Pfam" id="PF13372">
    <property type="entry name" value="Alginate_exp"/>
    <property type="match status" value="1"/>
</dbReference>
<dbReference type="OrthoDB" id="9767539at2"/>
<evidence type="ECO:0000256" key="1">
    <source>
        <dbReference type="SAM" id="SignalP"/>
    </source>
</evidence>
<sequence>MKLMTLAASLALALTPGWLFAATDPVANAITSGKATLDLRMRYENVQQDNPLKDADALTLRTRLTYETGAAYGFSALVEFEDSRQVFGVDDYDDGLESRPDYSVIADPETTELDQALLQYKNRMMTIKLGRQVIAWDNQRFVGHVGWRQDRQTFDGATIGYTPMKNLSLNYGYLSQRNRIFAEERDVNADDHLLNASYKTDFGTLVGYGYLLEVDDNTDNDLDTWGVRFAGNTDLRGTTVSYAAEWATQESDSAGTSFDADYWLLEGGVGLFGLKATLGYEVLGSDSGNYGFATPLATLHKFNGWADQFLTTPSQGLEDLYLTLTGQLPLGTWTLAYHDFDAEQSTPGVSDLGDEWNLQYTTKFAKHYNGGIKYATYSAGDAASDKVDTDKLWLWVGAHF</sequence>
<protein>
    <submittedName>
        <fullName evidence="3">Alginate export</fullName>
    </submittedName>
</protein>
<dbReference type="Gene3D" id="2.40.160.10">
    <property type="entry name" value="Porin"/>
    <property type="match status" value="1"/>
</dbReference>
<dbReference type="SUPFAM" id="SSF56935">
    <property type="entry name" value="Porins"/>
    <property type="match status" value="1"/>
</dbReference>
<proteinExistence type="predicted"/>
<accession>A0A1G8JS42</accession>
<dbReference type="Proteomes" id="UP000199527">
    <property type="component" value="Unassembled WGS sequence"/>
</dbReference>
<feature type="domain" description="Alginate export" evidence="2">
    <location>
        <begin position="37"/>
        <end position="263"/>
    </location>
</feature>